<name>X1IMS0_9ZZZZ</name>
<feature type="non-terminal residue" evidence="1">
    <location>
        <position position="83"/>
    </location>
</feature>
<organism evidence="1">
    <name type="scientific">marine sediment metagenome</name>
    <dbReference type="NCBI Taxonomy" id="412755"/>
    <lineage>
        <taxon>unclassified sequences</taxon>
        <taxon>metagenomes</taxon>
        <taxon>ecological metagenomes</taxon>
    </lineage>
</organism>
<dbReference type="AlphaFoldDB" id="X1IMS0"/>
<reference evidence="1" key="1">
    <citation type="journal article" date="2014" name="Front. Microbiol.">
        <title>High frequency of phylogenetically diverse reductive dehalogenase-homologous genes in deep subseafloor sedimentary metagenomes.</title>
        <authorList>
            <person name="Kawai M."/>
            <person name="Futagami T."/>
            <person name="Toyoda A."/>
            <person name="Takaki Y."/>
            <person name="Nishi S."/>
            <person name="Hori S."/>
            <person name="Arai W."/>
            <person name="Tsubouchi T."/>
            <person name="Morono Y."/>
            <person name="Uchiyama I."/>
            <person name="Ito T."/>
            <person name="Fujiyama A."/>
            <person name="Inagaki F."/>
            <person name="Takami H."/>
        </authorList>
    </citation>
    <scope>NUCLEOTIDE SEQUENCE</scope>
    <source>
        <strain evidence="1">Expedition CK06-06</strain>
    </source>
</reference>
<comment type="caution">
    <text evidence="1">The sequence shown here is derived from an EMBL/GenBank/DDBJ whole genome shotgun (WGS) entry which is preliminary data.</text>
</comment>
<accession>X1IMS0</accession>
<dbReference type="EMBL" id="BARU01028430">
    <property type="protein sequence ID" value="GAH70525.1"/>
    <property type="molecule type" value="Genomic_DNA"/>
</dbReference>
<sequence>MAKIAIISLIPALFLLGISAPIVSGRPVSLTVSVLEVQQVQAQNPVVEVSLVKLASDDTETPIIETKDKVVVFVLDCFRGEES</sequence>
<evidence type="ECO:0000313" key="1">
    <source>
        <dbReference type="EMBL" id="GAH70525.1"/>
    </source>
</evidence>
<proteinExistence type="predicted"/>
<protein>
    <submittedName>
        <fullName evidence="1">Uncharacterized protein</fullName>
    </submittedName>
</protein>
<gene>
    <name evidence="1" type="ORF">S03H2_45375</name>
</gene>